<proteinExistence type="inferred from homology"/>
<dbReference type="Gene3D" id="3.40.50.10420">
    <property type="entry name" value="NagB/RpiA/CoA transferase-like"/>
    <property type="match status" value="1"/>
</dbReference>
<dbReference type="PANTHER" id="PTHR23407:SF1">
    <property type="entry name" value="5-FORMYLTETRAHYDROFOLATE CYCLO-LIGASE"/>
    <property type="match status" value="1"/>
</dbReference>
<dbReference type="NCBIfam" id="TIGR02727">
    <property type="entry name" value="MTHFS_bact"/>
    <property type="match status" value="1"/>
</dbReference>
<dbReference type="GO" id="GO:0035999">
    <property type="term" value="P:tetrahydrofolate interconversion"/>
    <property type="evidence" value="ECO:0007669"/>
    <property type="project" value="TreeGrafter"/>
</dbReference>
<feature type="binding site" evidence="4">
    <location>
        <position position="81"/>
    </location>
    <ligand>
        <name>substrate</name>
    </ligand>
</feature>
<evidence type="ECO:0000256" key="5">
    <source>
        <dbReference type="RuleBase" id="RU361279"/>
    </source>
</evidence>
<keyword evidence="5" id="KW-0460">Magnesium</keyword>
<keyword evidence="5" id="KW-0479">Metal-binding</keyword>
<dbReference type="GO" id="GO:0005524">
    <property type="term" value="F:ATP binding"/>
    <property type="evidence" value="ECO:0007669"/>
    <property type="project" value="UniProtKB-KW"/>
</dbReference>
<comment type="catalytic activity">
    <reaction evidence="5">
        <text>(6S)-5-formyl-5,6,7,8-tetrahydrofolate + ATP = (6R)-5,10-methenyltetrahydrofolate + ADP + phosphate</text>
        <dbReference type="Rhea" id="RHEA:10488"/>
        <dbReference type="ChEBI" id="CHEBI:30616"/>
        <dbReference type="ChEBI" id="CHEBI:43474"/>
        <dbReference type="ChEBI" id="CHEBI:57455"/>
        <dbReference type="ChEBI" id="CHEBI:57457"/>
        <dbReference type="ChEBI" id="CHEBI:456216"/>
        <dbReference type="EC" id="6.3.3.2"/>
    </reaction>
</comment>
<keyword evidence="2 4" id="KW-0547">Nucleotide-binding</keyword>
<dbReference type="InterPro" id="IPR024185">
    <property type="entry name" value="FTHF_cligase-like_sf"/>
</dbReference>
<dbReference type="PANTHER" id="PTHR23407">
    <property type="entry name" value="ATPASE INHIBITOR/5-FORMYLTETRAHYDROFOLATE CYCLO-LIGASE"/>
    <property type="match status" value="1"/>
</dbReference>
<evidence type="ECO:0000313" key="7">
    <source>
        <dbReference type="Proteomes" id="UP000637423"/>
    </source>
</evidence>
<dbReference type="GO" id="GO:0030272">
    <property type="term" value="F:5-formyltetrahydrofolate cyclo-ligase activity"/>
    <property type="evidence" value="ECO:0007669"/>
    <property type="project" value="UniProtKB-EC"/>
</dbReference>
<keyword evidence="3 4" id="KW-0067">ATP-binding</keyword>
<reference evidence="6" key="2">
    <citation type="submission" date="2020-09" db="EMBL/GenBank/DDBJ databases">
        <authorList>
            <person name="Sun Q."/>
            <person name="Zhou Y."/>
        </authorList>
    </citation>
    <scope>NUCLEOTIDE SEQUENCE</scope>
    <source>
        <strain evidence="6">CGMCC 1.10998</strain>
    </source>
</reference>
<keyword evidence="7" id="KW-1185">Reference proteome</keyword>
<gene>
    <name evidence="6" type="ORF">GCM10011396_30120</name>
</gene>
<dbReference type="AlphaFoldDB" id="A0A916UPN7"/>
<comment type="similarity">
    <text evidence="1 5">Belongs to the 5-formyltetrahydrofolate cyclo-ligase family.</text>
</comment>
<sequence length="211" mass="22992">MTHPNSISRPVSAETVEQALALKQITSPDKAALRRQLLQNRRASDASARLDWDRRIASHLQQWCAQEQPRSLGVYWPIQAEPDLLGLYPALAEAGIQLALPVVQAKDAPLTFVQWTPGDAMEKDGYGIPIPLARDTAIWPDALLIPCVGFTAGKFRLGYGGGYYDRTLAIKPAGLAVKTIGIAYQCGLAEFDGEPHDVALDMLITEAGCQR</sequence>
<dbReference type="SUPFAM" id="SSF100950">
    <property type="entry name" value="NagB/RpiA/CoA transferase-like"/>
    <property type="match status" value="1"/>
</dbReference>
<name>A0A916UPN7_9BURK</name>
<dbReference type="GO" id="GO:0046872">
    <property type="term" value="F:metal ion binding"/>
    <property type="evidence" value="ECO:0007669"/>
    <property type="project" value="UniProtKB-KW"/>
</dbReference>
<protein>
    <recommendedName>
        <fullName evidence="5">5-formyltetrahydrofolate cyclo-ligase</fullName>
        <ecNumber evidence="5">6.3.3.2</ecNumber>
    </recommendedName>
</protein>
<evidence type="ECO:0000256" key="4">
    <source>
        <dbReference type="PIRSR" id="PIRSR006806-1"/>
    </source>
</evidence>
<evidence type="ECO:0000256" key="3">
    <source>
        <dbReference type="ARBA" id="ARBA00022840"/>
    </source>
</evidence>
<dbReference type="InterPro" id="IPR037171">
    <property type="entry name" value="NagB/RpiA_transferase-like"/>
</dbReference>
<dbReference type="PIRSF" id="PIRSF006806">
    <property type="entry name" value="FTHF_cligase"/>
    <property type="match status" value="1"/>
</dbReference>
<dbReference type="InterPro" id="IPR002698">
    <property type="entry name" value="FTHF_cligase"/>
</dbReference>
<reference evidence="6" key="1">
    <citation type="journal article" date="2014" name="Int. J. Syst. Evol. Microbiol.">
        <title>Complete genome sequence of Corynebacterium casei LMG S-19264T (=DSM 44701T), isolated from a smear-ripened cheese.</title>
        <authorList>
            <consortium name="US DOE Joint Genome Institute (JGI-PGF)"/>
            <person name="Walter F."/>
            <person name="Albersmeier A."/>
            <person name="Kalinowski J."/>
            <person name="Ruckert C."/>
        </authorList>
    </citation>
    <scope>NUCLEOTIDE SEQUENCE</scope>
    <source>
        <strain evidence="6">CGMCC 1.10998</strain>
    </source>
</reference>
<dbReference type="Proteomes" id="UP000637423">
    <property type="component" value="Unassembled WGS sequence"/>
</dbReference>
<organism evidence="6 7">
    <name type="scientific">Undibacterium terreum</name>
    <dbReference type="NCBI Taxonomy" id="1224302"/>
    <lineage>
        <taxon>Bacteria</taxon>
        <taxon>Pseudomonadati</taxon>
        <taxon>Pseudomonadota</taxon>
        <taxon>Betaproteobacteria</taxon>
        <taxon>Burkholderiales</taxon>
        <taxon>Oxalobacteraceae</taxon>
        <taxon>Undibacterium</taxon>
    </lineage>
</organism>
<evidence type="ECO:0000256" key="2">
    <source>
        <dbReference type="ARBA" id="ARBA00022741"/>
    </source>
</evidence>
<dbReference type="EMBL" id="BMED01000003">
    <property type="protein sequence ID" value="GGC80919.1"/>
    <property type="molecule type" value="Genomic_DNA"/>
</dbReference>
<dbReference type="Pfam" id="PF01812">
    <property type="entry name" value="5-FTHF_cyc-lig"/>
    <property type="match status" value="1"/>
</dbReference>
<evidence type="ECO:0000313" key="6">
    <source>
        <dbReference type="EMBL" id="GGC80919.1"/>
    </source>
</evidence>
<feature type="binding site" evidence="4">
    <location>
        <begin position="156"/>
        <end position="164"/>
    </location>
    <ligand>
        <name>ATP</name>
        <dbReference type="ChEBI" id="CHEBI:30616"/>
    </ligand>
</feature>
<evidence type="ECO:0000256" key="1">
    <source>
        <dbReference type="ARBA" id="ARBA00010638"/>
    </source>
</evidence>
<comment type="cofactor">
    <cofactor evidence="5">
        <name>Mg(2+)</name>
        <dbReference type="ChEBI" id="CHEBI:18420"/>
    </cofactor>
</comment>
<dbReference type="EC" id="6.3.3.2" evidence="5"/>
<dbReference type="GO" id="GO:0009396">
    <property type="term" value="P:folic acid-containing compound biosynthetic process"/>
    <property type="evidence" value="ECO:0007669"/>
    <property type="project" value="TreeGrafter"/>
</dbReference>
<feature type="binding site" evidence="4">
    <location>
        <begin position="30"/>
        <end position="34"/>
    </location>
    <ligand>
        <name>ATP</name>
        <dbReference type="ChEBI" id="CHEBI:30616"/>
    </ligand>
</feature>
<comment type="caution">
    <text evidence="6">The sequence shown here is derived from an EMBL/GenBank/DDBJ whole genome shotgun (WGS) entry which is preliminary data.</text>
</comment>
<accession>A0A916UPN7</accession>